<dbReference type="SUPFAM" id="SSF53474">
    <property type="entry name" value="alpha/beta-Hydrolases"/>
    <property type="match status" value="1"/>
</dbReference>
<dbReference type="PANTHER" id="PTHR43194">
    <property type="entry name" value="HYDROLASE ALPHA/BETA FOLD FAMILY"/>
    <property type="match status" value="1"/>
</dbReference>
<dbReference type="Pfam" id="PF12697">
    <property type="entry name" value="Abhydrolase_6"/>
    <property type="match status" value="1"/>
</dbReference>
<sequence>MRSRCDRFQQSELVEAAAVVAARTAVRPPPCTVAERRRRVHAATDAGAARRSSAAAPAAACGRASEKLAAAPTVVLPGLPVNADIWAPVVAAAGGARAVDLPGLGMSAGRHRDWPAWLAALVAETGARHLVGHSIGAAAARPGEVHRLTLVSPFFLQERPGAIARWAPLTRRYLRRARPEALARRLTGDTAHAAALRSSAADLRRGTVAATAARLPAATARPRWRDELKAKLRRFPGRVHVVVGSRDPRTPEGQELPAALPHATVTVVADAGHHLHLTHPHEVARAVRAHGTEPSPTSP</sequence>
<proteinExistence type="predicted"/>
<accession>A0ABP7Y685</accession>
<evidence type="ECO:0000313" key="3">
    <source>
        <dbReference type="Proteomes" id="UP001500266"/>
    </source>
</evidence>
<dbReference type="RefSeq" id="WP_345017735.1">
    <property type="nucleotide sequence ID" value="NZ_BAABDO010000008.1"/>
</dbReference>
<name>A0ABP7Y685_9ACTN</name>
<reference evidence="3" key="1">
    <citation type="journal article" date="2019" name="Int. J. Syst. Evol. Microbiol.">
        <title>The Global Catalogue of Microorganisms (GCM) 10K type strain sequencing project: providing services to taxonomists for standard genome sequencing and annotation.</title>
        <authorList>
            <consortium name="The Broad Institute Genomics Platform"/>
            <consortium name="The Broad Institute Genome Sequencing Center for Infectious Disease"/>
            <person name="Wu L."/>
            <person name="Ma J."/>
        </authorList>
    </citation>
    <scope>NUCLEOTIDE SEQUENCE [LARGE SCALE GENOMIC DNA]</scope>
    <source>
        <strain evidence="3">JCM 17316</strain>
    </source>
</reference>
<gene>
    <name evidence="2" type="ORF">GCM10022416_09400</name>
</gene>
<protein>
    <recommendedName>
        <fullName evidence="1">AB hydrolase-1 domain-containing protein</fullName>
    </recommendedName>
</protein>
<evidence type="ECO:0000313" key="2">
    <source>
        <dbReference type="EMBL" id="GAA4131043.1"/>
    </source>
</evidence>
<dbReference type="InterPro" id="IPR029058">
    <property type="entry name" value="AB_hydrolase_fold"/>
</dbReference>
<dbReference type="PANTHER" id="PTHR43194:SF5">
    <property type="entry name" value="PIMELOYL-[ACYL-CARRIER PROTEIN] METHYL ESTER ESTERASE"/>
    <property type="match status" value="1"/>
</dbReference>
<feature type="domain" description="AB hydrolase-1" evidence="1">
    <location>
        <begin position="74"/>
        <end position="286"/>
    </location>
</feature>
<evidence type="ECO:0000259" key="1">
    <source>
        <dbReference type="Pfam" id="PF12697"/>
    </source>
</evidence>
<dbReference type="Gene3D" id="3.40.50.1820">
    <property type="entry name" value="alpha/beta hydrolase"/>
    <property type="match status" value="1"/>
</dbReference>
<dbReference type="EMBL" id="BAABDO010000008">
    <property type="protein sequence ID" value="GAA4131043.1"/>
    <property type="molecule type" value="Genomic_DNA"/>
</dbReference>
<dbReference type="InterPro" id="IPR050228">
    <property type="entry name" value="Carboxylesterase_BioH"/>
</dbReference>
<dbReference type="Proteomes" id="UP001500266">
    <property type="component" value="Unassembled WGS sequence"/>
</dbReference>
<comment type="caution">
    <text evidence="2">The sequence shown here is derived from an EMBL/GenBank/DDBJ whole genome shotgun (WGS) entry which is preliminary data.</text>
</comment>
<dbReference type="InterPro" id="IPR000073">
    <property type="entry name" value="AB_hydrolase_1"/>
</dbReference>
<keyword evidence="3" id="KW-1185">Reference proteome</keyword>
<organism evidence="2 3">
    <name type="scientific">Actinomadura keratinilytica</name>
    <dbReference type="NCBI Taxonomy" id="547461"/>
    <lineage>
        <taxon>Bacteria</taxon>
        <taxon>Bacillati</taxon>
        <taxon>Actinomycetota</taxon>
        <taxon>Actinomycetes</taxon>
        <taxon>Streptosporangiales</taxon>
        <taxon>Thermomonosporaceae</taxon>
        <taxon>Actinomadura</taxon>
    </lineage>
</organism>